<proteinExistence type="predicted"/>
<dbReference type="EMBL" id="MFKV01000025">
    <property type="protein sequence ID" value="OGG49865.1"/>
    <property type="molecule type" value="Genomic_DNA"/>
</dbReference>
<evidence type="ECO:0000313" key="2">
    <source>
        <dbReference type="Proteomes" id="UP000178370"/>
    </source>
</evidence>
<reference evidence="1 2" key="1">
    <citation type="journal article" date="2016" name="Nat. Commun.">
        <title>Thousands of microbial genomes shed light on interconnected biogeochemical processes in an aquifer system.</title>
        <authorList>
            <person name="Anantharaman K."/>
            <person name="Brown C.T."/>
            <person name="Hug L.A."/>
            <person name="Sharon I."/>
            <person name="Castelle C.J."/>
            <person name="Probst A.J."/>
            <person name="Thomas B.C."/>
            <person name="Singh A."/>
            <person name="Wilkins M.J."/>
            <person name="Karaoz U."/>
            <person name="Brodie E.L."/>
            <person name="Williams K.H."/>
            <person name="Hubbard S.S."/>
            <person name="Banfield J.F."/>
        </authorList>
    </citation>
    <scope>NUCLEOTIDE SEQUENCE [LARGE SCALE GENOMIC DNA]</scope>
</reference>
<dbReference type="AlphaFoldDB" id="A0A1F6CL53"/>
<gene>
    <name evidence="1" type="ORF">A2763_01585</name>
</gene>
<sequence>MAHVAQRYNIIGTRRLEDYLTAGIEHQNTRSIGMEVETSFLTHDNHPITIHQSQQIFDGLCDEARWEVTQKKGDLISVITDRHGNKLLYELGRQNIEVATVPASAQTVVPQCLEVLEEVYRVAKRFGAYPHFSPFIDTDDDLLVIPDERDAVWLALDGREALNPLTKISAVQFTIEVPSDKALQCLNNLGASLDRYLFDYPQDKVWRTYVQESEAGYLVDRYGGPGQFESISHYCAELAKHGVVCGSTLVPYEQVPELDIPLYLRSIWWYFRLRRYGNSLCIEIRPLPRRHDDVMQSQLELVLDTLSL</sequence>
<name>A0A1F6CL53_9BACT</name>
<dbReference type="Proteomes" id="UP000178370">
    <property type="component" value="Unassembled WGS sequence"/>
</dbReference>
<dbReference type="Gene3D" id="3.30.590.20">
    <property type="match status" value="1"/>
</dbReference>
<accession>A0A1F6CL53</accession>
<protein>
    <submittedName>
        <fullName evidence="1">Uncharacterized protein</fullName>
    </submittedName>
</protein>
<comment type="caution">
    <text evidence="1">The sequence shown here is derived from an EMBL/GenBank/DDBJ whole genome shotgun (WGS) entry which is preliminary data.</text>
</comment>
<organism evidence="1 2">
    <name type="scientific">Candidatus Kaiserbacteria bacterium RIFCSPHIGHO2_01_FULL_54_36</name>
    <dbReference type="NCBI Taxonomy" id="1798482"/>
    <lineage>
        <taxon>Bacteria</taxon>
        <taxon>Candidatus Kaiseribacteriota</taxon>
    </lineage>
</organism>
<evidence type="ECO:0000313" key="1">
    <source>
        <dbReference type="EMBL" id="OGG49865.1"/>
    </source>
</evidence>